<reference evidence="2" key="1">
    <citation type="submission" date="2018-05" db="EMBL/GenBank/DDBJ databases">
        <authorList>
            <person name="Lanie J.A."/>
            <person name="Ng W.-L."/>
            <person name="Kazmierczak K.M."/>
            <person name="Andrzejewski T.M."/>
            <person name="Davidsen T.M."/>
            <person name="Wayne K.J."/>
            <person name="Tettelin H."/>
            <person name="Glass J.I."/>
            <person name="Rusch D."/>
            <person name="Podicherti R."/>
            <person name="Tsui H.-C.T."/>
            <person name="Winkler M.E."/>
        </authorList>
    </citation>
    <scope>NUCLEOTIDE SEQUENCE</scope>
</reference>
<evidence type="ECO:0000313" key="2">
    <source>
        <dbReference type="EMBL" id="SVD08853.1"/>
    </source>
</evidence>
<evidence type="ECO:0000259" key="1">
    <source>
        <dbReference type="Pfam" id="PF00899"/>
    </source>
</evidence>
<sequence>LTDLEREVYSWQTTIEGFGVEGQQKLKNSSVLISRLGGLGGLVAYELAAAGIGRLILAHAGDLKPPDLNRQLLM</sequence>
<feature type="non-terminal residue" evidence="2">
    <location>
        <position position="1"/>
    </location>
</feature>
<dbReference type="AlphaFoldDB" id="A0A382SG76"/>
<accession>A0A382SG76</accession>
<dbReference type="SUPFAM" id="SSF69572">
    <property type="entry name" value="Activating enzymes of the ubiquitin-like proteins"/>
    <property type="match status" value="1"/>
</dbReference>
<feature type="non-terminal residue" evidence="2">
    <location>
        <position position="74"/>
    </location>
</feature>
<proteinExistence type="predicted"/>
<gene>
    <name evidence="2" type="ORF">METZ01_LOCUS361707</name>
</gene>
<dbReference type="InterPro" id="IPR035985">
    <property type="entry name" value="Ubiquitin-activating_enz"/>
</dbReference>
<dbReference type="GO" id="GO:0008641">
    <property type="term" value="F:ubiquitin-like modifier activating enzyme activity"/>
    <property type="evidence" value="ECO:0007669"/>
    <property type="project" value="InterPro"/>
</dbReference>
<dbReference type="InterPro" id="IPR000594">
    <property type="entry name" value="ThiF_NAD_FAD-bd"/>
</dbReference>
<dbReference type="Pfam" id="PF00899">
    <property type="entry name" value="ThiF"/>
    <property type="match status" value="1"/>
</dbReference>
<feature type="domain" description="THIF-type NAD/FAD binding fold" evidence="1">
    <location>
        <begin position="9"/>
        <end position="73"/>
    </location>
</feature>
<protein>
    <recommendedName>
        <fullName evidence="1">THIF-type NAD/FAD binding fold domain-containing protein</fullName>
    </recommendedName>
</protein>
<name>A0A382SG76_9ZZZZ</name>
<organism evidence="2">
    <name type="scientific">marine metagenome</name>
    <dbReference type="NCBI Taxonomy" id="408172"/>
    <lineage>
        <taxon>unclassified sequences</taxon>
        <taxon>metagenomes</taxon>
        <taxon>ecological metagenomes</taxon>
    </lineage>
</organism>
<dbReference type="Gene3D" id="3.40.50.720">
    <property type="entry name" value="NAD(P)-binding Rossmann-like Domain"/>
    <property type="match status" value="1"/>
</dbReference>
<dbReference type="EMBL" id="UINC01128848">
    <property type="protein sequence ID" value="SVD08853.1"/>
    <property type="molecule type" value="Genomic_DNA"/>
</dbReference>